<gene>
    <name evidence="2" type="ORF">V8G54_002447</name>
</gene>
<dbReference type="AlphaFoldDB" id="A0AAQ3PC87"/>
<evidence type="ECO:0000256" key="1">
    <source>
        <dbReference type="SAM" id="MobiDB-lite"/>
    </source>
</evidence>
<sequence length="105" mass="12131">KETTQRKNSRGGAATTTSRERKIRLSCRSHLPSCKNELTPRSERESSLNAKHESKLEKKKRRFAPSSLRGKTKREDGCFPLLVKPRQRSEEENKILAEKTPRARE</sequence>
<reference evidence="2 3" key="1">
    <citation type="journal article" date="2023" name="Life. Sci Alliance">
        <title>Evolutionary insights into 3D genome organization and epigenetic landscape of Vigna mungo.</title>
        <authorList>
            <person name="Junaid A."/>
            <person name="Singh B."/>
            <person name="Bhatia S."/>
        </authorList>
    </citation>
    <scope>NUCLEOTIDE SEQUENCE [LARGE SCALE GENOMIC DNA]</scope>
    <source>
        <strain evidence="2">Urdbean</strain>
    </source>
</reference>
<feature type="non-terminal residue" evidence="2">
    <location>
        <position position="1"/>
    </location>
</feature>
<name>A0AAQ3PC87_VIGMU</name>
<organism evidence="2 3">
    <name type="scientific">Vigna mungo</name>
    <name type="common">Black gram</name>
    <name type="synonym">Phaseolus mungo</name>
    <dbReference type="NCBI Taxonomy" id="3915"/>
    <lineage>
        <taxon>Eukaryota</taxon>
        <taxon>Viridiplantae</taxon>
        <taxon>Streptophyta</taxon>
        <taxon>Embryophyta</taxon>
        <taxon>Tracheophyta</taxon>
        <taxon>Spermatophyta</taxon>
        <taxon>Magnoliopsida</taxon>
        <taxon>eudicotyledons</taxon>
        <taxon>Gunneridae</taxon>
        <taxon>Pentapetalae</taxon>
        <taxon>rosids</taxon>
        <taxon>fabids</taxon>
        <taxon>Fabales</taxon>
        <taxon>Fabaceae</taxon>
        <taxon>Papilionoideae</taxon>
        <taxon>50 kb inversion clade</taxon>
        <taxon>NPAAA clade</taxon>
        <taxon>indigoferoid/millettioid clade</taxon>
        <taxon>Phaseoleae</taxon>
        <taxon>Vigna</taxon>
    </lineage>
</organism>
<accession>A0AAQ3PC87</accession>
<evidence type="ECO:0000313" key="3">
    <source>
        <dbReference type="Proteomes" id="UP001374535"/>
    </source>
</evidence>
<feature type="compositionally biased region" description="Basic and acidic residues" evidence="1">
    <location>
        <begin position="87"/>
        <end position="105"/>
    </location>
</feature>
<feature type="compositionally biased region" description="Basic and acidic residues" evidence="1">
    <location>
        <begin position="38"/>
        <end position="56"/>
    </location>
</feature>
<keyword evidence="3" id="KW-1185">Reference proteome</keyword>
<protein>
    <submittedName>
        <fullName evidence="2">Uncharacterized protein</fullName>
    </submittedName>
</protein>
<evidence type="ECO:0000313" key="2">
    <source>
        <dbReference type="EMBL" id="WVZ23903.1"/>
    </source>
</evidence>
<dbReference type="Proteomes" id="UP001374535">
    <property type="component" value="Chromosome 1"/>
</dbReference>
<dbReference type="EMBL" id="CP144700">
    <property type="protein sequence ID" value="WVZ23903.1"/>
    <property type="molecule type" value="Genomic_DNA"/>
</dbReference>
<feature type="region of interest" description="Disordered" evidence="1">
    <location>
        <begin position="1"/>
        <end position="105"/>
    </location>
</feature>
<proteinExistence type="predicted"/>